<protein>
    <submittedName>
        <fullName evidence="1">Uncharacterized protein</fullName>
    </submittedName>
</protein>
<reference evidence="1" key="1">
    <citation type="submission" date="2013-07" db="EMBL/GenBank/DDBJ databases">
        <title>The genome of Eucalyptus grandis.</title>
        <authorList>
            <person name="Schmutz J."/>
            <person name="Hayes R."/>
            <person name="Myburg A."/>
            <person name="Tuskan G."/>
            <person name="Grattapaglia D."/>
            <person name="Rokhsar D.S."/>
        </authorList>
    </citation>
    <scope>NUCLEOTIDE SEQUENCE</scope>
    <source>
        <tissue evidence="1">Leaf extractions</tissue>
    </source>
</reference>
<proteinExistence type="predicted"/>
<name>A0A059B1W7_EUCGR</name>
<sequence length="86" mass="9670">MVLTRGAALKKWYHASLPSYLYRSLFKNLHICPCANGFVTTTEPPDFAISVARLFSMLVATLKSTASAISKCKSRGWEVFERRLQS</sequence>
<dbReference type="Gramene" id="KCW60237">
    <property type="protein sequence ID" value="KCW60237"/>
    <property type="gene ID" value="EUGRSUZ_H02951"/>
</dbReference>
<gene>
    <name evidence="1" type="ORF">EUGRSUZ_H02951</name>
</gene>
<evidence type="ECO:0000313" key="1">
    <source>
        <dbReference type="EMBL" id="KCW60237.1"/>
    </source>
</evidence>
<organism evidence="1">
    <name type="scientific">Eucalyptus grandis</name>
    <name type="common">Flooded gum</name>
    <dbReference type="NCBI Taxonomy" id="71139"/>
    <lineage>
        <taxon>Eukaryota</taxon>
        <taxon>Viridiplantae</taxon>
        <taxon>Streptophyta</taxon>
        <taxon>Embryophyta</taxon>
        <taxon>Tracheophyta</taxon>
        <taxon>Spermatophyta</taxon>
        <taxon>Magnoliopsida</taxon>
        <taxon>eudicotyledons</taxon>
        <taxon>Gunneridae</taxon>
        <taxon>Pentapetalae</taxon>
        <taxon>rosids</taxon>
        <taxon>malvids</taxon>
        <taxon>Myrtales</taxon>
        <taxon>Myrtaceae</taxon>
        <taxon>Myrtoideae</taxon>
        <taxon>Eucalypteae</taxon>
        <taxon>Eucalyptus</taxon>
    </lineage>
</organism>
<dbReference type="InParanoid" id="A0A059B1W7"/>
<dbReference type="EMBL" id="KK198760">
    <property type="protein sequence ID" value="KCW60237.1"/>
    <property type="molecule type" value="Genomic_DNA"/>
</dbReference>
<accession>A0A059B1W7</accession>
<dbReference type="AlphaFoldDB" id="A0A059B1W7"/>